<dbReference type="GO" id="GO:0008840">
    <property type="term" value="F:4-hydroxy-tetrahydrodipicolinate synthase activity"/>
    <property type="evidence" value="ECO:0007669"/>
    <property type="project" value="TreeGrafter"/>
</dbReference>
<protein>
    <submittedName>
        <fullName evidence="3">4-hydroxy-tetrahydrodipicolinate synthase</fullName>
    </submittedName>
</protein>
<dbReference type="Gene3D" id="3.20.20.70">
    <property type="entry name" value="Aldolase class I"/>
    <property type="match status" value="1"/>
</dbReference>
<sequence>MAAPLPFAPRGVIPACLLPFSADLEIDEGGYRRHLNDVASVEGISAITVNAHASEVATCTVSEQERVMAITMEEVGGKLPVVHGVYSDGSHLAASIARRAERDGASALLVFPSNTLLSGGAMRPEMALAHFATIREATDLPLILFQYPAATLGYPVETLVRICREIDTVVAIKDWCNDAKQHERQIRELHALPRRVSVLSTHSSWLLSSLVLGCDGLLSGAGSVIAALQVALFQAVQAGDLEEARRLADRIYPTTGAFYDPPFLDMHNRMKEALVHLGRMDAAYVRPPLVKLSDAEIDRIAAAMDAAGLTGETVYSKVA</sequence>
<dbReference type="Pfam" id="PF00701">
    <property type="entry name" value="DHDPS"/>
    <property type="match status" value="1"/>
</dbReference>
<dbReference type="OrthoDB" id="199953at2"/>
<name>A0A8G2EYP5_9PROT</name>
<dbReference type="SMART" id="SM01130">
    <property type="entry name" value="DHDPS"/>
    <property type="match status" value="1"/>
</dbReference>
<comment type="caution">
    <text evidence="3">The sequence shown here is derived from an EMBL/GenBank/DDBJ whole genome shotgun (WGS) entry which is preliminary data.</text>
</comment>
<accession>A0A8G2EYP5</accession>
<evidence type="ECO:0000313" key="3">
    <source>
        <dbReference type="EMBL" id="SDF74548.1"/>
    </source>
</evidence>
<proteinExistence type="inferred from homology"/>
<dbReference type="AlphaFoldDB" id="A0A8G2EYP5"/>
<dbReference type="InterPro" id="IPR002220">
    <property type="entry name" value="DapA-like"/>
</dbReference>
<comment type="similarity">
    <text evidence="2">Belongs to the DapA family.</text>
</comment>
<dbReference type="PANTHER" id="PTHR12128">
    <property type="entry name" value="DIHYDRODIPICOLINATE SYNTHASE"/>
    <property type="match status" value="1"/>
</dbReference>
<dbReference type="Proteomes" id="UP000198615">
    <property type="component" value="Unassembled WGS sequence"/>
</dbReference>
<keyword evidence="4" id="KW-1185">Reference proteome</keyword>
<organism evidence="3 4">
    <name type="scientific">Thalassobaculum litoreum DSM 18839</name>
    <dbReference type="NCBI Taxonomy" id="1123362"/>
    <lineage>
        <taxon>Bacteria</taxon>
        <taxon>Pseudomonadati</taxon>
        <taxon>Pseudomonadota</taxon>
        <taxon>Alphaproteobacteria</taxon>
        <taxon>Rhodospirillales</taxon>
        <taxon>Thalassobaculaceae</taxon>
        <taxon>Thalassobaculum</taxon>
    </lineage>
</organism>
<gene>
    <name evidence="3" type="ORF">SAMN05660686_02165</name>
</gene>
<dbReference type="PIRSF" id="PIRSF001365">
    <property type="entry name" value="DHDPS"/>
    <property type="match status" value="1"/>
</dbReference>
<evidence type="ECO:0000256" key="2">
    <source>
        <dbReference type="PIRNR" id="PIRNR001365"/>
    </source>
</evidence>
<dbReference type="EMBL" id="FNBW01000006">
    <property type="protein sequence ID" value="SDF74548.1"/>
    <property type="molecule type" value="Genomic_DNA"/>
</dbReference>
<dbReference type="SUPFAM" id="SSF51569">
    <property type="entry name" value="Aldolase"/>
    <property type="match status" value="1"/>
</dbReference>
<dbReference type="RefSeq" id="WP_093150199.1">
    <property type="nucleotide sequence ID" value="NZ_FNBW01000006.1"/>
</dbReference>
<evidence type="ECO:0000256" key="1">
    <source>
        <dbReference type="ARBA" id="ARBA00023239"/>
    </source>
</evidence>
<evidence type="ECO:0000313" key="4">
    <source>
        <dbReference type="Proteomes" id="UP000198615"/>
    </source>
</evidence>
<keyword evidence="1 2" id="KW-0456">Lyase</keyword>
<dbReference type="PANTHER" id="PTHR12128:SF72">
    <property type="entry name" value="DIHYDRODIPICOLINATE SYNTHASE"/>
    <property type="match status" value="1"/>
</dbReference>
<dbReference type="CDD" id="cd00408">
    <property type="entry name" value="DHDPS-like"/>
    <property type="match status" value="1"/>
</dbReference>
<dbReference type="InterPro" id="IPR013785">
    <property type="entry name" value="Aldolase_TIM"/>
</dbReference>
<reference evidence="3 4" key="1">
    <citation type="submission" date="2016-10" db="EMBL/GenBank/DDBJ databases">
        <authorList>
            <person name="Varghese N."/>
            <person name="Submissions S."/>
        </authorList>
    </citation>
    <scope>NUCLEOTIDE SEQUENCE [LARGE SCALE GENOMIC DNA]</scope>
    <source>
        <strain evidence="3 4">DSM 18839</strain>
    </source>
</reference>